<evidence type="ECO:0000256" key="3">
    <source>
        <dbReference type="ARBA" id="ARBA00019048"/>
    </source>
</evidence>
<evidence type="ECO:0000256" key="8">
    <source>
        <dbReference type="RuleBase" id="RU361259"/>
    </source>
</evidence>
<dbReference type="InterPro" id="IPR029044">
    <property type="entry name" value="Nucleotide-diphossugar_trans"/>
</dbReference>
<comment type="catalytic activity">
    <reaction evidence="7 8">
        <text>alpha-D-glucose 1-phosphate + UTP + H(+) = UDP-alpha-D-glucose + diphosphate</text>
        <dbReference type="Rhea" id="RHEA:19889"/>
        <dbReference type="ChEBI" id="CHEBI:15378"/>
        <dbReference type="ChEBI" id="CHEBI:33019"/>
        <dbReference type="ChEBI" id="CHEBI:46398"/>
        <dbReference type="ChEBI" id="CHEBI:58601"/>
        <dbReference type="ChEBI" id="CHEBI:58885"/>
        <dbReference type="EC" id="2.7.7.9"/>
    </reaction>
</comment>
<dbReference type="Gene3D" id="3.90.550.10">
    <property type="entry name" value="Spore Coat Polysaccharide Biosynthesis Protein SpsA, Chain A"/>
    <property type="match status" value="1"/>
</dbReference>
<evidence type="ECO:0000313" key="11">
    <source>
        <dbReference type="Proteomes" id="UP000009145"/>
    </source>
</evidence>
<keyword evidence="11" id="KW-1185">Reference proteome</keyword>
<proteinExistence type="inferred from homology"/>
<comment type="function">
    <text evidence="6">May play a role in stationary phase survival.</text>
</comment>
<gene>
    <name evidence="10" type="ordered locus">Q7C_405</name>
</gene>
<dbReference type="AlphaFoldDB" id="I1YF87"/>
<accession>I1YF87</accession>
<dbReference type="SUPFAM" id="SSF53448">
    <property type="entry name" value="Nucleotide-diphospho-sugar transferases"/>
    <property type="match status" value="1"/>
</dbReference>
<protein>
    <recommendedName>
        <fullName evidence="3 8">UTP--glucose-1-phosphate uridylyltransferase</fullName>
        <ecNumber evidence="2 8">2.7.7.9</ecNumber>
    </recommendedName>
    <alternativeName>
        <fullName evidence="8">UDP-glucose pyrophosphorylase</fullName>
    </alternativeName>
</protein>
<evidence type="ECO:0000259" key="9">
    <source>
        <dbReference type="Pfam" id="PF00483"/>
    </source>
</evidence>
<dbReference type="OrthoDB" id="9803306at2"/>
<evidence type="ECO:0000256" key="7">
    <source>
        <dbReference type="ARBA" id="ARBA00048128"/>
    </source>
</evidence>
<dbReference type="CDD" id="cd02541">
    <property type="entry name" value="UGPase_prokaryotic"/>
    <property type="match status" value="1"/>
</dbReference>
<dbReference type="HOGENOM" id="CLU_029499_1_2_6"/>
<dbReference type="Pfam" id="PF00483">
    <property type="entry name" value="NTP_transferase"/>
    <property type="match status" value="1"/>
</dbReference>
<comment type="similarity">
    <text evidence="1 8">Belongs to the UDPGP type 2 family.</text>
</comment>
<evidence type="ECO:0000256" key="4">
    <source>
        <dbReference type="ARBA" id="ARBA00022679"/>
    </source>
</evidence>
<evidence type="ECO:0000256" key="1">
    <source>
        <dbReference type="ARBA" id="ARBA00006890"/>
    </source>
</evidence>
<dbReference type="PATRIC" id="fig|754477.3.peg.400"/>
<dbReference type="NCBIfam" id="TIGR01099">
    <property type="entry name" value="galU"/>
    <property type="match status" value="1"/>
</dbReference>
<dbReference type="GO" id="GO:0006011">
    <property type="term" value="P:UDP-alpha-D-glucose metabolic process"/>
    <property type="evidence" value="ECO:0007669"/>
    <property type="project" value="InterPro"/>
</dbReference>
<dbReference type="EC" id="2.7.7.9" evidence="2 8"/>
<dbReference type="PANTHER" id="PTHR43197:SF1">
    <property type="entry name" value="UTP--GLUCOSE-1-PHOSPHATE URIDYLYLTRANSFERASE"/>
    <property type="match status" value="1"/>
</dbReference>
<evidence type="ECO:0000256" key="2">
    <source>
        <dbReference type="ARBA" id="ARBA00012415"/>
    </source>
</evidence>
<evidence type="ECO:0000313" key="10">
    <source>
        <dbReference type="EMBL" id="AFJ01580.1"/>
    </source>
</evidence>
<dbReference type="EMBL" id="CP003380">
    <property type="protein sequence ID" value="AFJ01580.1"/>
    <property type="molecule type" value="Genomic_DNA"/>
</dbReference>
<reference evidence="10 11" key="1">
    <citation type="journal article" date="2012" name="J. Bacteriol.">
        <title>Complete genome sequences of Methylophaga sp. strain JAM1 and Methylophaga sp. strain JAM7.</title>
        <authorList>
            <person name="Villeneuve C."/>
            <person name="Martineau C."/>
            <person name="Mauffrey F."/>
            <person name="Villemur R."/>
        </authorList>
    </citation>
    <scope>NUCLEOTIDE SEQUENCE [LARGE SCALE GENOMIC DNA]</scope>
    <source>
        <strain evidence="10 11">JAM7</strain>
    </source>
</reference>
<dbReference type="PANTHER" id="PTHR43197">
    <property type="entry name" value="UTP--GLUCOSE-1-PHOSPHATE URIDYLYLTRANSFERASE"/>
    <property type="match status" value="1"/>
</dbReference>
<dbReference type="STRING" id="754477.Q7C_405"/>
<evidence type="ECO:0000256" key="6">
    <source>
        <dbReference type="ARBA" id="ARBA00037294"/>
    </source>
</evidence>
<evidence type="ECO:0000256" key="5">
    <source>
        <dbReference type="ARBA" id="ARBA00022695"/>
    </source>
</evidence>
<dbReference type="FunFam" id="3.90.550.10:FF:000045">
    <property type="entry name" value="UTP--glucose-1-phosphate uridylyltransferase"/>
    <property type="match status" value="1"/>
</dbReference>
<organism evidence="10 11">
    <name type="scientific">Methylophaga frappieri (strain ATCC BAA-2434 / DSM 25690 / JAM7)</name>
    <dbReference type="NCBI Taxonomy" id="754477"/>
    <lineage>
        <taxon>Bacteria</taxon>
        <taxon>Pseudomonadati</taxon>
        <taxon>Pseudomonadota</taxon>
        <taxon>Gammaproteobacteria</taxon>
        <taxon>Thiotrichales</taxon>
        <taxon>Piscirickettsiaceae</taxon>
        <taxon>Methylophaga</taxon>
    </lineage>
</organism>
<keyword evidence="5 8" id="KW-0548">Nucleotidyltransferase</keyword>
<dbReference type="KEGG" id="mec:Q7C_405"/>
<dbReference type="InterPro" id="IPR005771">
    <property type="entry name" value="GalU_uridylyltTrfase_bac/arc"/>
</dbReference>
<dbReference type="Proteomes" id="UP000009145">
    <property type="component" value="Chromosome"/>
</dbReference>
<feature type="domain" description="Nucleotidyl transferase" evidence="9">
    <location>
        <begin position="15"/>
        <end position="275"/>
    </location>
</feature>
<dbReference type="GO" id="GO:0003983">
    <property type="term" value="F:UTP:glucose-1-phosphate uridylyltransferase activity"/>
    <property type="evidence" value="ECO:0007669"/>
    <property type="project" value="UniProtKB-EC"/>
</dbReference>
<dbReference type="InterPro" id="IPR005835">
    <property type="entry name" value="NTP_transferase_dom"/>
</dbReference>
<dbReference type="RefSeq" id="WP_014703030.1">
    <property type="nucleotide sequence ID" value="NC_017856.1"/>
</dbReference>
<dbReference type="eggNOG" id="COG1210">
    <property type="taxonomic scope" value="Bacteria"/>
</dbReference>
<sequence>MTKTVKIRKCLFPVAGYGTRFLPATKAMPKEMLPIVNKPLIQYGVEEAMEADLSQMGFITGRGKRAIADHFDTSYELEHQIRGTSKEKHLEDIRHVMDTCDFMFIRQREMLGLGHAILSGEPMIGPEDFAVILADDLCAPPTDGSERALSQLVDLYAKQGCTVIAIEEVPPENTGSYGVISGEEIEPGVFRVTDMVEKPKPEDAPSNLAIIGRYVFTNDIFDYIRKTPPGANGEVQITDALKVMAQEKPVLALKFKGQRFDCGSIGGFVQATNYYYQTDYLDK</sequence>
<keyword evidence="4 8" id="KW-0808">Transferase</keyword>
<name>I1YF87_METFJ</name>